<dbReference type="GO" id="GO:0046872">
    <property type="term" value="F:metal ion binding"/>
    <property type="evidence" value="ECO:0007669"/>
    <property type="project" value="UniProtKB-KW"/>
</dbReference>
<keyword evidence="6" id="KW-0100">Branched-chain amino acid biosynthesis</keyword>
<dbReference type="InterPro" id="IPR013023">
    <property type="entry name" value="KARI"/>
</dbReference>
<dbReference type="InterPro" id="IPR013116">
    <property type="entry name" value="KARI_N"/>
</dbReference>
<accession>A0A1V9V956</accession>
<feature type="domain" description="KARI N-terminal Rossmann" evidence="8">
    <location>
        <begin position="3"/>
        <end position="183"/>
    </location>
</feature>
<dbReference type="EC" id="1.1.1.86" evidence="7"/>
<keyword evidence="5" id="KW-0560">Oxidoreductase</keyword>
<dbReference type="GO" id="GO:0009099">
    <property type="term" value="P:L-valine biosynthetic process"/>
    <property type="evidence" value="ECO:0007669"/>
    <property type="project" value="UniProtKB-UniRule"/>
</dbReference>
<dbReference type="PANTHER" id="PTHR21371">
    <property type="entry name" value="KETOL-ACID REDUCTOISOMERASE, MITOCHONDRIAL"/>
    <property type="match status" value="1"/>
</dbReference>
<dbReference type="GO" id="GO:0005829">
    <property type="term" value="C:cytosol"/>
    <property type="evidence" value="ECO:0007669"/>
    <property type="project" value="TreeGrafter"/>
</dbReference>
<keyword evidence="9" id="KW-0413">Isomerase</keyword>
<name>A0A1V9V956_9BACT</name>
<proteinExistence type="predicted"/>
<reference evidence="9 10" key="1">
    <citation type="submission" date="2017-04" db="EMBL/GenBank/DDBJ databases">
        <title>Accumulation and expression of multiple antibiotic resistance genes in Arcobacter cryaerophilus that thrives in sewage.</title>
        <authorList>
            <person name="Millar J.A."/>
            <person name="Raghavan R."/>
        </authorList>
    </citation>
    <scope>NUCLEOTIDE SEQUENCE [LARGE SCALE GENOMIC DNA]</scope>
    <source>
        <strain evidence="9 10">AZT-1</strain>
    </source>
</reference>
<dbReference type="GO" id="GO:0009097">
    <property type="term" value="P:isoleucine biosynthetic process"/>
    <property type="evidence" value="ECO:0007669"/>
    <property type="project" value="UniProtKB-UniRule"/>
</dbReference>
<evidence type="ECO:0000256" key="1">
    <source>
        <dbReference type="ARBA" id="ARBA00001946"/>
    </source>
</evidence>
<dbReference type="NCBIfam" id="TIGR00465">
    <property type="entry name" value="ilvC"/>
    <property type="match status" value="1"/>
</dbReference>
<dbReference type="EMBL" id="LNTC01000338">
    <property type="protein sequence ID" value="OQR40585.1"/>
    <property type="molecule type" value="Genomic_DNA"/>
</dbReference>
<evidence type="ECO:0000256" key="3">
    <source>
        <dbReference type="ARBA" id="ARBA00022723"/>
    </source>
</evidence>
<comment type="caution">
    <text evidence="9">The sequence shown here is derived from an EMBL/GenBank/DDBJ whole genome shotgun (WGS) entry which is preliminary data.</text>
</comment>
<sequence>MAISVFYDKDCNIELIKSKKVAMIGFGSQGHAHAENLRDSGVEVVIGLRKDGSSWKKAEAKGFKVLTVAEATKIADVVMILLPDESQAVIYENEIKPNLKKGAYLAFGHGFNIHYGRIIPSSDMNIMMVAPKAPGHTVRSEFTKGGGIPDLIAVHQDASGDTKQVALAYASAIGGGRTGIIET</sequence>
<evidence type="ECO:0000259" key="8">
    <source>
        <dbReference type="PROSITE" id="PS51850"/>
    </source>
</evidence>
<dbReference type="Gene3D" id="3.40.50.720">
    <property type="entry name" value="NAD(P)-binding Rossmann-like Domain"/>
    <property type="match status" value="1"/>
</dbReference>
<evidence type="ECO:0000256" key="6">
    <source>
        <dbReference type="ARBA" id="ARBA00023304"/>
    </source>
</evidence>
<dbReference type="PROSITE" id="PS51850">
    <property type="entry name" value="KARI_N"/>
    <property type="match status" value="1"/>
</dbReference>
<dbReference type="FunFam" id="3.40.50.720:FF:000023">
    <property type="entry name" value="Ketol-acid reductoisomerase (NADP(+))"/>
    <property type="match status" value="1"/>
</dbReference>
<evidence type="ECO:0000313" key="9">
    <source>
        <dbReference type="EMBL" id="OQR40585.1"/>
    </source>
</evidence>
<comment type="cofactor">
    <cofactor evidence="1">
        <name>Mg(2+)</name>
        <dbReference type="ChEBI" id="CHEBI:18420"/>
    </cofactor>
</comment>
<dbReference type="Pfam" id="PF07991">
    <property type="entry name" value="KARI_N"/>
    <property type="match status" value="1"/>
</dbReference>
<dbReference type="GO" id="GO:0004455">
    <property type="term" value="F:ketol-acid reductoisomerase activity"/>
    <property type="evidence" value="ECO:0007669"/>
    <property type="project" value="UniProtKB-UniRule"/>
</dbReference>
<keyword evidence="2" id="KW-0028">Amino-acid biosynthesis</keyword>
<evidence type="ECO:0000313" key="10">
    <source>
        <dbReference type="Proteomes" id="UP000192599"/>
    </source>
</evidence>
<dbReference type="Proteomes" id="UP000192599">
    <property type="component" value="Unassembled WGS sequence"/>
</dbReference>
<feature type="non-terminal residue" evidence="9">
    <location>
        <position position="183"/>
    </location>
</feature>
<keyword evidence="3" id="KW-0479">Metal-binding</keyword>
<evidence type="ECO:0000256" key="7">
    <source>
        <dbReference type="NCBIfam" id="TIGR00465"/>
    </source>
</evidence>
<organism evidence="9 10">
    <name type="scientific">Aliarcobacter cryaerophilus</name>
    <dbReference type="NCBI Taxonomy" id="28198"/>
    <lineage>
        <taxon>Bacteria</taxon>
        <taxon>Pseudomonadati</taxon>
        <taxon>Campylobacterota</taxon>
        <taxon>Epsilonproteobacteria</taxon>
        <taxon>Campylobacterales</taxon>
        <taxon>Arcobacteraceae</taxon>
        <taxon>Aliarcobacter</taxon>
    </lineage>
</organism>
<gene>
    <name evidence="9" type="ORF">AS859_10850</name>
</gene>
<evidence type="ECO:0000256" key="2">
    <source>
        <dbReference type="ARBA" id="ARBA00022605"/>
    </source>
</evidence>
<dbReference type="InterPro" id="IPR036291">
    <property type="entry name" value="NAD(P)-bd_dom_sf"/>
</dbReference>
<protein>
    <recommendedName>
        <fullName evidence="7">Ketol-acid reductoisomerase</fullName>
        <ecNumber evidence="7">1.1.1.86</ecNumber>
    </recommendedName>
</protein>
<keyword evidence="4" id="KW-0460">Magnesium</keyword>
<evidence type="ECO:0000256" key="4">
    <source>
        <dbReference type="ARBA" id="ARBA00022842"/>
    </source>
</evidence>
<dbReference type="SUPFAM" id="SSF51735">
    <property type="entry name" value="NAD(P)-binding Rossmann-fold domains"/>
    <property type="match status" value="1"/>
</dbReference>
<dbReference type="GO" id="GO:0016853">
    <property type="term" value="F:isomerase activity"/>
    <property type="evidence" value="ECO:0007669"/>
    <property type="project" value="UniProtKB-KW"/>
</dbReference>
<evidence type="ECO:0000256" key="5">
    <source>
        <dbReference type="ARBA" id="ARBA00023002"/>
    </source>
</evidence>
<dbReference type="PANTHER" id="PTHR21371:SF1">
    <property type="entry name" value="KETOL-ACID REDUCTOISOMERASE, MITOCHONDRIAL"/>
    <property type="match status" value="1"/>
</dbReference>
<dbReference type="AlphaFoldDB" id="A0A1V9V956"/>